<feature type="transmembrane region" description="Helical" evidence="8">
    <location>
        <begin position="59"/>
        <end position="82"/>
    </location>
</feature>
<proteinExistence type="predicted"/>
<keyword evidence="8" id="KW-1133">Transmembrane helix</keyword>
<evidence type="ECO:0000256" key="4">
    <source>
        <dbReference type="ARBA" id="ARBA00023065"/>
    </source>
</evidence>
<dbReference type="InterPro" id="IPR052244">
    <property type="entry name" value="Choline_transporter"/>
</dbReference>
<dbReference type="PANTHER" id="PTHR45897:SF4">
    <property type="entry name" value="HIGH-AFFINITY CHOLINE TRANSPORTER 1"/>
    <property type="match status" value="1"/>
</dbReference>
<dbReference type="AlphaFoldDB" id="A0A7R8W5H5"/>
<dbReference type="GO" id="GO:0005886">
    <property type="term" value="C:plasma membrane"/>
    <property type="evidence" value="ECO:0007669"/>
    <property type="project" value="TreeGrafter"/>
</dbReference>
<evidence type="ECO:0000256" key="6">
    <source>
        <dbReference type="ARBA" id="ARBA00023201"/>
    </source>
</evidence>
<keyword evidence="6" id="KW-0739">Sodium transport</keyword>
<keyword evidence="1" id="KW-0813">Transport</keyword>
<dbReference type="EMBL" id="OB660145">
    <property type="protein sequence ID" value="CAD7223063.1"/>
    <property type="molecule type" value="Genomic_DNA"/>
</dbReference>
<keyword evidence="4" id="KW-0406">Ion transport</keyword>
<name>A0A7R8W5H5_9CRUS</name>
<evidence type="ECO:0000256" key="2">
    <source>
        <dbReference type="ARBA" id="ARBA00022847"/>
    </source>
</evidence>
<evidence type="ECO:0000313" key="9">
    <source>
        <dbReference type="EMBL" id="CAD7223063.1"/>
    </source>
</evidence>
<feature type="transmembrane region" description="Helical" evidence="8">
    <location>
        <begin position="102"/>
        <end position="122"/>
    </location>
</feature>
<dbReference type="GO" id="GO:0005307">
    <property type="term" value="F:choline:sodium symporter activity"/>
    <property type="evidence" value="ECO:0007669"/>
    <property type="project" value="TreeGrafter"/>
</dbReference>
<dbReference type="OrthoDB" id="546820at2759"/>
<accession>A0A7R8W5H5</accession>
<keyword evidence="8" id="KW-0812">Transmembrane</keyword>
<reference evidence="9" key="1">
    <citation type="submission" date="2020-11" db="EMBL/GenBank/DDBJ databases">
        <authorList>
            <person name="Tran Van P."/>
        </authorList>
    </citation>
    <scope>NUCLEOTIDE SEQUENCE</scope>
</reference>
<protein>
    <submittedName>
        <fullName evidence="9">Uncharacterized protein</fullName>
    </submittedName>
</protein>
<evidence type="ECO:0000256" key="8">
    <source>
        <dbReference type="SAM" id="Phobius"/>
    </source>
</evidence>
<evidence type="ECO:0000256" key="7">
    <source>
        <dbReference type="SAM" id="MobiDB-lite"/>
    </source>
</evidence>
<feature type="transmembrane region" description="Helical" evidence="8">
    <location>
        <begin position="28"/>
        <end position="47"/>
    </location>
</feature>
<keyword evidence="2" id="KW-0769">Symport</keyword>
<evidence type="ECO:0000256" key="3">
    <source>
        <dbReference type="ARBA" id="ARBA00023053"/>
    </source>
</evidence>
<evidence type="ECO:0000256" key="5">
    <source>
        <dbReference type="ARBA" id="ARBA00023180"/>
    </source>
</evidence>
<keyword evidence="3" id="KW-0915">Sodium</keyword>
<evidence type="ECO:0000256" key="1">
    <source>
        <dbReference type="ARBA" id="ARBA00022448"/>
    </source>
</evidence>
<dbReference type="PANTHER" id="PTHR45897">
    <property type="entry name" value="HIGH-AFFINITY CHOLINE TRANSPORTER 1"/>
    <property type="match status" value="1"/>
</dbReference>
<feature type="region of interest" description="Disordered" evidence="7">
    <location>
        <begin position="168"/>
        <end position="217"/>
    </location>
</feature>
<organism evidence="9">
    <name type="scientific">Cyprideis torosa</name>
    <dbReference type="NCBI Taxonomy" id="163714"/>
    <lineage>
        <taxon>Eukaryota</taxon>
        <taxon>Metazoa</taxon>
        <taxon>Ecdysozoa</taxon>
        <taxon>Arthropoda</taxon>
        <taxon>Crustacea</taxon>
        <taxon>Oligostraca</taxon>
        <taxon>Ostracoda</taxon>
        <taxon>Podocopa</taxon>
        <taxon>Podocopida</taxon>
        <taxon>Cytherocopina</taxon>
        <taxon>Cytheroidea</taxon>
        <taxon>Cytherideidae</taxon>
        <taxon>Cyprideis</taxon>
    </lineage>
</organism>
<dbReference type="GO" id="GO:0008292">
    <property type="term" value="P:acetylcholine biosynthetic process"/>
    <property type="evidence" value="ECO:0007669"/>
    <property type="project" value="TreeGrafter"/>
</dbReference>
<keyword evidence="5" id="KW-0325">Glycoprotein</keyword>
<gene>
    <name evidence="9" type="ORF">CTOB1V02_LOCUS1058</name>
</gene>
<sequence>MVMKIAILGVGVLATIMALTIKTIYGLWYLCADFVYVILFPQLLLVVHFQDYVNTYGSLVAYFLGIFIRMLGGEDILGLPAAVHFPWYNYETGSQRFPFRTMAMLVSMITFLVVSGVTNWLFMSGRLPPKYDYFRCIVNIPDDVQKVESPTDGELAVMNSVLGKQYNATEERNGRVNPALTLDSESEPETDIPPPPYPGVGMKSPSKVPLTKETSKF</sequence>
<keyword evidence="8" id="KW-0472">Membrane</keyword>